<comment type="subcellular location">
    <subcellularLocation>
        <location evidence="1">Membrane</location>
        <topology evidence="1">Multi-pass membrane protein</topology>
    </subcellularLocation>
</comment>
<keyword evidence="7" id="KW-1185">Reference proteome</keyword>
<dbReference type="Pfam" id="PF13903">
    <property type="entry name" value="Claudin_2"/>
    <property type="match status" value="1"/>
</dbReference>
<feature type="compositionally biased region" description="Polar residues" evidence="5">
    <location>
        <begin position="258"/>
        <end position="277"/>
    </location>
</feature>
<feature type="transmembrane region" description="Helical" evidence="6">
    <location>
        <begin position="16"/>
        <end position="41"/>
    </location>
</feature>
<dbReference type="PANTHER" id="PTHR21284">
    <property type="entry name" value="EG:80H7.2 PROTEIN"/>
    <property type="match status" value="1"/>
</dbReference>
<gene>
    <name evidence="8" type="primary">LOC106806829</name>
</gene>
<dbReference type="RefSeq" id="XP_014664439.1">
    <property type="nucleotide sequence ID" value="XM_014808953.1"/>
</dbReference>
<protein>
    <submittedName>
        <fullName evidence="8">Uncharacterized protein LOC106806829</fullName>
    </submittedName>
</protein>
<keyword evidence="4 6" id="KW-0472">Membrane</keyword>
<evidence type="ECO:0000256" key="5">
    <source>
        <dbReference type="SAM" id="MobiDB-lite"/>
    </source>
</evidence>
<sequence length="277" mass="31354">MGEGRYARRGERQPTYIVIGSILCFVACALLIIAFCSPNWLQRNRRVFSTMRKIGLWEVCFDGFWDRELSMNNYEEFERDGYLVRIYADCRWVFNWDLERIRVRLVPNWFMAVQGFATLGLVTSMLATIINISMLCFCCMTTRISCLYAQSFLLFASFCCNSVAISVFAAKALDELWMPNSYWNHFGFAYVFCVIGAVLGFVAGVFMYSQAAKERRRSTEPKSMPFESYEPGRYNHPMTTSGSYLGPGGSYSTGPAGSYSTGPSHKTTPSGSVDTDV</sequence>
<keyword evidence="3 6" id="KW-1133">Transmembrane helix</keyword>
<proteinExistence type="predicted"/>
<evidence type="ECO:0000256" key="6">
    <source>
        <dbReference type="SAM" id="Phobius"/>
    </source>
</evidence>
<reference evidence="8" key="1">
    <citation type="submission" date="2025-08" db="UniProtKB">
        <authorList>
            <consortium name="RefSeq"/>
        </authorList>
    </citation>
    <scope>IDENTIFICATION</scope>
</reference>
<dbReference type="InterPro" id="IPR004031">
    <property type="entry name" value="PMP22/EMP/MP20/Claudin"/>
</dbReference>
<feature type="region of interest" description="Disordered" evidence="5">
    <location>
        <begin position="219"/>
        <end position="277"/>
    </location>
</feature>
<feature type="transmembrane region" description="Helical" evidence="6">
    <location>
        <begin position="185"/>
        <end position="208"/>
    </location>
</feature>
<name>A0ABM1DWW8_PRICU</name>
<dbReference type="Proteomes" id="UP000695022">
    <property type="component" value="Unplaced"/>
</dbReference>
<evidence type="ECO:0000256" key="3">
    <source>
        <dbReference type="ARBA" id="ARBA00022989"/>
    </source>
</evidence>
<keyword evidence="2 6" id="KW-0812">Transmembrane</keyword>
<feature type="transmembrane region" description="Helical" evidence="6">
    <location>
        <begin position="116"/>
        <end position="140"/>
    </location>
</feature>
<dbReference type="Gene3D" id="1.20.140.150">
    <property type="match status" value="1"/>
</dbReference>
<evidence type="ECO:0000256" key="4">
    <source>
        <dbReference type="ARBA" id="ARBA00023136"/>
    </source>
</evidence>
<dbReference type="PANTHER" id="PTHR21284:SF12">
    <property type="entry name" value="EG:80H7.2 PROTEIN"/>
    <property type="match status" value="1"/>
</dbReference>
<dbReference type="GeneID" id="106806829"/>
<evidence type="ECO:0000256" key="2">
    <source>
        <dbReference type="ARBA" id="ARBA00022692"/>
    </source>
</evidence>
<feature type="transmembrane region" description="Helical" evidence="6">
    <location>
        <begin position="152"/>
        <end position="173"/>
    </location>
</feature>
<accession>A0ABM1DWW8</accession>
<evidence type="ECO:0000313" key="8">
    <source>
        <dbReference type="RefSeq" id="XP_014664439.1"/>
    </source>
</evidence>
<evidence type="ECO:0000313" key="7">
    <source>
        <dbReference type="Proteomes" id="UP000695022"/>
    </source>
</evidence>
<organism evidence="7 8">
    <name type="scientific">Priapulus caudatus</name>
    <name type="common">Priapulid worm</name>
    <dbReference type="NCBI Taxonomy" id="37621"/>
    <lineage>
        <taxon>Eukaryota</taxon>
        <taxon>Metazoa</taxon>
        <taxon>Ecdysozoa</taxon>
        <taxon>Scalidophora</taxon>
        <taxon>Priapulida</taxon>
        <taxon>Priapulimorpha</taxon>
        <taxon>Priapulimorphida</taxon>
        <taxon>Priapulidae</taxon>
        <taxon>Priapulus</taxon>
    </lineage>
</organism>
<evidence type="ECO:0000256" key="1">
    <source>
        <dbReference type="ARBA" id="ARBA00004141"/>
    </source>
</evidence>